<evidence type="ECO:0000313" key="3">
    <source>
        <dbReference type="EMBL" id="GIL74226.1"/>
    </source>
</evidence>
<dbReference type="InterPro" id="IPR003347">
    <property type="entry name" value="JmjC_dom"/>
</dbReference>
<dbReference type="InterPro" id="IPR014710">
    <property type="entry name" value="RmlC-like_jellyroll"/>
</dbReference>
<dbReference type="OrthoDB" id="415358at2759"/>
<keyword evidence="4" id="KW-1185">Reference proteome</keyword>
<feature type="compositionally biased region" description="Basic and acidic residues" evidence="2">
    <location>
        <begin position="590"/>
        <end position="615"/>
    </location>
</feature>
<gene>
    <name evidence="3" type="ORF">Vretifemale_4243</name>
</gene>
<dbReference type="SUPFAM" id="SSF51197">
    <property type="entry name" value="Clavaminate synthase-like"/>
    <property type="match status" value="1"/>
</dbReference>
<evidence type="ECO:0000256" key="2">
    <source>
        <dbReference type="SAM" id="MobiDB-lite"/>
    </source>
</evidence>
<dbReference type="SMART" id="SM00558">
    <property type="entry name" value="JmjC"/>
    <property type="match status" value="1"/>
</dbReference>
<feature type="region of interest" description="Disordered" evidence="2">
    <location>
        <begin position="304"/>
        <end position="406"/>
    </location>
</feature>
<name>A0A8J4C2J1_9CHLO</name>
<feature type="compositionally biased region" description="Acidic residues" evidence="2">
    <location>
        <begin position="307"/>
        <end position="340"/>
    </location>
</feature>
<feature type="compositionally biased region" description="Basic residues" evidence="2">
    <location>
        <begin position="688"/>
        <end position="700"/>
    </location>
</feature>
<dbReference type="AlphaFoldDB" id="A0A8J4C2J1"/>
<reference evidence="3" key="1">
    <citation type="journal article" date="2021" name="Proc. Natl. Acad. Sci. U.S.A.">
        <title>Three genomes in the algal genus Volvox reveal the fate of a haploid sex-determining region after a transition to homothallism.</title>
        <authorList>
            <person name="Yamamoto K."/>
            <person name="Hamaji T."/>
            <person name="Kawai-Toyooka H."/>
            <person name="Matsuzaki R."/>
            <person name="Takahashi F."/>
            <person name="Nishimura Y."/>
            <person name="Kawachi M."/>
            <person name="Noguchi H."/>
            <person name="Minakuchi Y."/>
            <person name="Umen J.G."/>
            <person name="Toyoda A."/>
            <person name="Nozaki H."/>
        </authorList>
    </citation>
    <scope>NUCLEOTIDE SEQUENCE</scope>
    <source>
        <strain evidence="3">NIES-3786</strain>
    </source>
</reference>
<comment type="caution">
    <text evidence="3">The sequence shown here is derived from an EMBL/GenBank/DDBJ whole genome shotgun (WGS) entry which is preliminary data.</text>
</comment>
<feature type="region of interest" description="Disordered" evidence="2">
    <location>
        <begin position="505"/>
        <end position="621"/>
    </location>
</feature>
<proteinExistence type="inferred from homology"/>
<dbReference type="Pfam" id="PF13621">
    <property type="entry name" value="Cupin_8"/>
    <property type="match status" value="1"/>
</dbReference>
<comment type="similarity">
    <text evidence="1">Belongs to the JARID1 histone demethylase family.</text>
</comment>
<dbReference type="Gene3D" id="2.60.120.10">
    <property type="entry name" value="Jelly Rolls"/>
    <property type="match status" value="1"/>
</dbReference>
<dbReference type="PANTHER" id="PTHR12461">
    <property type="entry name" value="HYPOXIA-INDUCIBLE FACTOR 1 ALPHA INHIBITOR-RELATED"/>
    <property type="match status" value="1"/>
</dbReference>
<organism evidence="3 4">
    <name type="scientific">Volvox reticuliferus</name>
    <dbReference type="NCBI Taxonomy" id="1737510"/>
    <lineage>
        <taxon>Eukaryota</taxon>
        <taxon>Viridiplantae</taxon>
        <taxon>Chlorophyta</taxon>
        <taxon>core chlorophytes</taxon>
        <taxon>Chlorophyceae</taxon>
        <taxon>CS clade</taxon>
        <taxon>Chlamydomonadales</taxon>
        <taxon>Volvocaceae</taxon>
        <taxon>Volvox</taxon>
    </lineage>
</organism>
<dbReference type="PROSITE" id="PS51184">
    <property type="entry name" value="JMJC"/>
    <property type="match status" value="1"/>
</dbReference>
<evidence type="ECO:0000256" key="1">
    <source>
        <dbReference type="ARBA" id="ARBA00006801"/>
    </source>
</evidence>
<dbReference type="InterPro" id="IPR041667">
    <property type="entry name" value="Cupin_8"/>
</dbReference>
<dbReference type="Proteomes" id="UP000747110">
    <property type="component" value="Unassembled WGS sequence"/>
</dbReference>
<feature type="region of interest" description="Disordered" evidence="2">
    <location>
        <begin position="688"/>
        <end position="731"/>
    </location>
</feature>
<evidence type="ECO:0000313" key="4">
    <source>
        <dbReference type="Proteomes" id="UP000747110"/>
    </source>
</evidence>
<sequence>MGKMGRISELEVSTLTPENFWASHVAARKPALIHGHPTDMAWRASSLWTDEYMIRRAGDASVLVEVRGGPQDGYGRGVKRRMKVGEFVRRMAAGETGLYMTAQQVAVAPDGHPRLLAEPLLSLAGGGSSTRKNAGEHGGGGSSEGGCAATADFPASLELAGHLVPQSLNLWMGAAPEGSSSGLHHDFHDNIYVLLRGKKRFRLYPPTAAPTMYTHGKLARMYDNGRIVYEQQGDVLADGTDAADVARWRRRTEAEAAFAEAEAAVARGEKGAQARLAQSEAALEAALEADLSDAMEDDEVRFSGDGLSEEDLDMEPGSNQDDDEDEDEDEDEDADGVEVGEQERETARGGGARSGQARDSFGRGSSTLNAENKHAVRAGGETGGGDGDLIVDADTPPSFSRVPMGDPRVSDAQLAAEFPRFPGRAAALEVVVEAGEMLYLPAGWFHEVTSYGSPGGKNGGHLAFNYWFHPPDNLNPSRRGFRAPYSSDFWPSLWRARVAEGLPGGMEFGMGAQPPPSSSPSLPAADGDTVKANGDGGDEGKAGVVRNATQQKDSQGVRRQQLGGGGCTGGAETRRGKRSRLDGTTSGDNACHEEQRYEQQPDGDADRDGDLDPPRRRPAAAARALMAKLAEAKAGGAGGSDGAAAVELTDEEYQLLLAMEEARRRNTAVQAMRAFFEKHMKLQRIRRMRSRLPPGRRHHPVIAVGPEVRSWRPKKLATQQKQQQEDEEQKE</sequence>
<dbReference type="Gene3D" id="2.60.120.650">
    <property type="entry name" value="Cupin"/>
    <property type="match status" value="1"/>
</dbReference>
<dbReference type="EMBL" id="BNCP01000006">
    <property type="protein sequence ID" value="GIL74226.1"/>
    <property type="molecule type" value="Genomic_DNA"/>
</dbReference>
<dbReference type="PANTHER" id="PTHR12461:SF100">
    <property type="entry name" value="JMJC DOMAIN-CONTAINING PROTEIN 4"/>
    <property type="match status" value="1"/>
</dbReference>
<protein>
    <submittedName>
        <fullName evidence="3">Uncharacterized protein</fullName>
    </submittedName>
</protein>
<feature type="region of interest" description="Disordered" evidence="2">
    <location>
        <begin position="126"/>
        <end position="146"/>
    </location>
</feature>
<accession>A0A8J4C2J1</accession>